<evidence type="ECO:0000256" key="2">
    <source>
        <dbReference type="SAM" id="SignalP"/>
    </source>
</evidence>
<feature type="signal peptide" evidence="2">
    <location>
        <begin position="1"/>
        <end position="25"/>
    </location>
</feature>
<dbReference type="EMBL" id="JAEACU010000010">
    <property type="protein sequence ID" value="KAH7515863.1"/>
    <property type="molecule type" value="Genomic_DNA"/>
</dbReference>
<organism evidence="3 4">
    <name type="scientific">Ziziphus jujuba var. spinosa</name>
    <dbReference type="NCBI Taxonomy" id="714518"/>
    <lineage>
        <taxon>Eukaryota</taxon>
        <taxon>Viridiplantae</taxon>
        <taxon>Streptophyta</taxon>
        <taxon>Embryophyta</taxon>
        <taxon>Tracheophyta</taxon>
        <taxon>Spermatophyta</taxon>
        <taxon>Magnoliopsida</taxon>
        <taxon>eudicotyledons</taxon>
        <taxon>Gunneridae</taxon>
        <taxon>Pentapetalae</taxon>
        <taxon>rosids</taxon>
        <taxon>fabids</taxon>
        <taxon>Rosales</taxon>
        <taxon>Rhamnaceae</taxon>
        <taxon>Paliureae</taxon>
        <taxon>Ziziphus</taxon>
    </lineage>
</organism>
<dbReference type="AlphaFoldDB" id="A0A978UM11"/>
<feature type="region of interest" description="Disordered" evidence="1">
    <location>
        <begin position="43"/>
        <end position="66"/>
    </location>
</feature>
<evidence type="ECO:0000313" key="4">
    <source>
        <dbReference type="Proteomes" id="UP000813462"/>
    </source>
</evidence>
<evidence type="ECO:0000313" key="3">
    <source>
        <dbReference type="EMBL" id="KAH7515863.1"/>
    </source>
</evidence>
<name>A0A978UM11_ZIZJJ</name>
<proteinExistence type="predicted"/>
<gene>
    <name evidence="3" type="ORF">FEM48_Zijuj10G0071600</name>
</gene>
<dbReference type="Proteomes" id="UP000813462">
    <property type="component" value="Unassembled WGS sequence"/>
</dbReference>
<keyword evidence="2" id="KW-0732">Signal</keyword>
<comment type="caution">
    <text evidence="3">The sequence shown here is derived from an EMBL/GenBank/DDBJ whole genome shotgun (WGS) entry which is preliminary data.</text>
</comment>
<reference evidence="3" key="1">
    <citation type="journal article" date="2021" name="Front. Plant Sci.">
        <title>Chromosome-Scale Genome Assembly for Chinese Sour Jujube and Insights Into Its Genome Evolution and Domestication Signature.</title>
        <authorList>
            <person name="Shen L.-Y."/>
            <person name="Luo H."/>
            <person name="Wang X.-L."/>
            <person name="Wang X.-M."/>
            <person name="Qiu X.-J."/>
            <person name="Liu H."/>
            <person name="Zhou S.-S."/>
            <person name="Jia K.-H."/>
            <person name="Nie S."/>
            <person name="Bao Y.-T."/>
            <person name="Zhang R.-G."/>
            <person name="Yun Q.-Z."/>
            <person name="Chai Y.-H."/>
            <person name="Lu J.-Y."/>
            <person name="Li Y."/>
            <person name="Zhao S.-W."/>
            <person name="Mao J.-F."/>
            <person name="Jia S.-G."/>
            <person name="Mao Y.-M."/>
        </authorList>
    </citation>
    <scope>NUCLEOTIDE SEQUENCE</scope>
    <source>
        <strain evidence="3">AT0</strain>
        <tissue evidence="3">Leaf</tissue>
    </source>
</reference>
<feature type="chain" id="PRO_5037241039" evidence="2">
    <location>
        <begin position="26"/>
        <end position="66"/>
    </location>
</feature>
<evidence type="ECO:0000256" key="1">
    <source>
        <dbReference type="SAM" id="MobiDB-lite"/>
    </source>
</evidence>
<sequence>MISNKFSVIRELFLVFILLLASAGASREVLNVQNRKAYDVMEHRKLADRAQPPEGGNPIHGTESRS</sequence>
<protein>
    <submittedName>
        <fullName evidence="3">Uncharacterized protein</fullName>
    </submittedName>
</protein>
<accession>A0A978UM11</accession>